<proteinExistence type="predicted"/>
<keyword evidence="2" id="KW-1185">Reference proteome</keyword>
<accession>A0A2Z5G7B3</accession>
<organism evidence="1 2">
    <name type="scientific">Acidisarcina polymorpha</name>
    <dbReference type="NCBI Taxonomy" id="2211140"/>
    <lineage>
        <taxon>Bacteria</taxon>
        <taxon>Pseudomonadati</taxon>
        <taxon>Acidobacteriota</taxon>
        <taxon>Terriglobia</taxon>
        <taxon>Terriglobales</taxon>
        <taxon>Acidobacteriaceae</taxon>
        <taxon>Acidisarcina</taxon>
    </lineage>
</organism>
<dbReference type="AlphaFoldDB" id="A0A2Z5G7B3"/>
<evidence type="ECO:0000313" key="2">
    <source>
        <dbReference type="Proteomes" id="UP000253606"/>
    </source>
</evidence>
<name>A0A2Z5G7B3_9BACT</name>
<protein>
    <submittedName>
        <fullName evidence="1">Uncharacterized protein</fullName>
    </submittedName>
</protein>
<gene>
    <name evidence="1" type="ORF">ACPOL_5192</name>
</gene>
<sequence>MTASCFARIQSVESHIVIPLDPKAGWYGTPVYAGTSLAPLKAKWSLAWSGL</sequence>
<dbReference type="EMBL" id="CP030840">
    <property type="protein sequence ID" value="AXC14446.1"/>
    <property type="molecule type" value="Genomic_DNA"/>
</dbReference>
<evidence type="ECO:0000313" key="1">
    <source>
        <dbReference type="EMBL" id="AXC14446.1"/>
    </source>
</evidence>
<reference evidence="1 2" key="1">
    <citation type="journal article" date="2018" name="Front. Microbiol.">
        <title>Hydrolytic Capabilities as a Key to Environmental Success: Chitinolytic and Cellulolytic Acidobacteria From Acidic Sub-arctic Soils and Boreal Peatlands.</title>
        <authorList>
            <person name="Belova S.E."/>
            <person name="Ravin N.V."/>
            <person name="Pankratov T.A."/>
            <person name="Rakitin A.L."/>
            <person name="Ivanova A.A."/>
            <person name="Beletsky A.V."/>
            <person name="Mardanov A.V."/>
            <person name="Sinninghe Damste J.S."/>
            <person name="Dedysh S.N."/>
        </authorList>
    </citation>
    <scope>NUCLEOTIDE SEQUENCE [LARGE SCALE GENOMIC DNA]</scope>
    <source>
        <strain evidence="1 2">SBC82</strain>
    </source>
</reference>
<dbReference type="KEGG" id="abas:ACPOL_5192"/>
<dbReference type="Proteomes" id="UP000253606">
    <property type="component" value="Chromosome"/>
</dbReference>